<dbReference type="OrthoDB" id="10250354at2759"/>
<dbReference type="EMBL" id="CM035431">
    <property type="protein sequence ID" value="KAH7296747.1"/>
    <property type="molecule type" value="Genomic_DNA"/>
</dbReference>
<feature type="region of interest" description="Disordered" evidence="1">
    <location>
        <begin position="461"/>
        <end position="486"/>
    </location>
</feature>
<keyword evidence="4" id="KW-1185">Reference proteome</keyword>
<dbReference type="InterPro" id="IPR024593">
    <property type="entry name" value="DUF3444"/>
</dbReference>
<sequence>MYAENFLTMCPACRTVTTSPRAHLHSEVTCFRCSSRFTAEENYLDLDDDDDDDNYGMPVPQLEPVSVANTNLKQLSDEQTAASKTGGLIDLRNRISSRKEEYNLKPLEWRLEKIESITAGDEPDTSKTKDNVKENPAATVANVDNVVPVKQACSHLESDSMVTGKDLGFYPKFDGPMTGKEARYSSLESKMVQDVSKWKKRDYSQSFTRRVAQKNHRKWQVKCHSSSMAGTRKKVKLELRNVKKLRKYIRIHMKTYKREEKANGDQNRWSQGHNCVNQGCNKVNTKISLVSKLSSEQYLELTEVLAGEINRQLLEGLDEVSRKIMGDIQVVGVEDLLPVTSDNTLNTQNSMPEEQRFMAKVKLMATVLFPITLRSNQGCATRFPGGSKIRHDSEDIAEGKVRAGELEVSNMPECQQDSEKPSCKPLFKDGHESTAMEPEVNELMETAGKSVNELYLEDDFDTPKDMEVSKQSPLETEKPSAGPRSNCMYEEVDVPESEFYDFECNRSEDNFASGQIWALYDSGKDMMPRDYVEIKRVLGTQPFSVHISLLLPCGLSCGRFNVENRVRESCEINGFSHLMSCRKGPDGSIHIYPSVGEVWALYKNWQLPHPYMFGYDIVQVVFVGKDLTISVIPLANERGSRTVYIKSEAQPFQIDEYALARFSHQIPMYEIIPFDGMEGRLELDPAAIPC</sequence>
<evidence type="ECO:0000313" key="4">
    <source>
        <dbReference type="Proteomes" id="UP000825935"/>
    </source>
</evidence>
<comment type="caution">
    <text evidence="3">The sequence shown here is derived from an EMBL/GenBank/DDBJ whole genome shotgun (WGS) entry which is preliminary data.</text>
</comment>
<dbReference type="AlphaFoldDB" id="A0A8T2RM25"/>
<dbReference type="PANTHER" id="PTHR45089:SF59">
    <property type="entry name" value="DNAJ HEAT SHOCK N-TERMINAL DOMAIN-CONTAINING PROTEIN"/>
    <property type="match status" value="1"/>
</dbReference>
<reference evidence="3" key="1">
    <citation type="submission" date="2021-08" db="EMBL/GenBank/DDBJ databases">
        <title>WGS assembly of Ceratopteris richardii.</title>
        <authorList>
            <person name="Marchant D.B."/>
            <person name="Chen G."/>
            <person name="Jenkins J."/>
            <person name="Shu S."/>
            <person name="Leebens-Mack J."/>
            <person name="Grimwood J."/>
            <person name="Schmutz J."/>
            <person name="Soltis P."/>
            <person name="Soltis D."/>
            <person name="Chen Z.-H."/>
        </authorList>
    </citation>
    <scope>NUCLEOTIDE SEQUENCE</scope>
    <source>
        <strain evidence="3">Whitten #5841</strain>
        <tissue evidence="3">Leaf</tissue>
    </source>
</reference>
<accession>A0A8T2RM25</accession>
<proteinExistence type="predicted"/>
<feature type="domain" description="DUF3444" evidence="2">
    <location>
        <begin position="491"/>
        <end position="670"/>
    </location>
</feature>
<evidence type="ECO:0000313" key="3">
    <source>
        <dbReference type="EMBL" id="KAH7296747.1"/>
    </source>
</evidence>
<protein>
    <recommendedName>
        <fullName evidence="2">DUF3444 domain-containing protein</fullName>
    </recommendedName>
</protein>
<dbReference type="Pfam" id="PF11926">
    <property type="entry name" value="DUF3444"/>
    <property type="match status" value="1"/>
</dbReference>
<evidence type="ECO:0000259" key="2">
    <source>
        <dbReference type="Pfam" id="PF11926"/>
    </source>
</evidence>
<gene>
    <name evidence="3" type="ORF">KP509_26G037400</name>
</gene>
<evidence type="ECO:0000256" key="1">
    <source>
        <dbReference type="SAM" id="MobiDB-lite"/>
    </source>
</evidence>
<name>A0A8T2RM25_CERRI</name>
<dbReference type="Proteomes" id="UP000825935">
    <property type="component" value="Chromosome 26"/>
</dbReference>
<dbReference type="PANTHER" id="PTHR45089">
    <property type="entry name" value="DNAJ HEAT SHOCK AMINO-TERMINAL DOMAIN PROTEIN-RELATED"/>
    <property type="match status" value="1"/>
</dbReference>
<organism evidence="3 4">
    <name type="scientific">Ceratopteris richardii</name>
    <name type="common">Triangle waterfern</name>
    <dbReference type="NCBI Taxonomy" id="49495"/>
    <lineage>
        <taxon>Eukaryota</taxon>
        <taxon>Viridiplantae</taxon>
        <taxon>Streptophyta</taxon>
        <taxon>Embryophyta</taxon>
        <taxon>Tracheophyta</taxon>
        <taxon>Polypodiopsida</taxon>
        <taxon>Polypodiidae</taxon>
        <taxon>Polypodiales</taxon>
        <taxon>Pteridineae</taxon>
        <taxon>Pteridaceae</taxon>
        <taxon>Parkerioideae</taxon>
        <taxon>Ceratopteris</taxon>
    </lineage>
</organism>